<keyword evidence="3" id="KW-1185">Reference proteome</keyword>
<accession>A0A926I2D5</accession>
<gene>
    <name evidence="2" type="ORF">H8730_12625</name>
</gene>
<organism evidence="2 3">
    <name type="scientific">Bianquea renquensis</name>
    <dbReference type="NCBI Taxonomy" id="2763661"/>
    <lineage>
        <taxon>Bacteria</taxon>
        <taxon>Bacillati</taxon>
        <taxon>Bacillota</taxon>
        <taxon>Clostridia</taxon>
        <taxon>Eubacteriales</taxon>
        <taxon>Bianqueaceae</taxon>
        <taxon>Bianquea</taxon>
    </lineage>
</organism>
<dbReference type="InterPro" id="IPR025668">
    <property type="entry name" value="Tnp_DDE_dom"/>
</dbReference>
<dbReference type="EMBL" id="JACRSQ010000020">
    <property type="protein sequence ID" value="MBC8544383.1"/>
    <property type="molecule type" value="Genomic_DNA"/>
</dbReference>
<sequence length="61" mass="7253">MKEKCIRQREVIEQKISIEEGILLRVNRSIQSEGVFAMIKEDMNFRRFLIRGIPMSWLDGI</sequence>
<dbReference type="AlphaFoldDB" id="A0A926I2D5"/>
<reference evidence="2" key="1">
    <citation type="submission" date="2020-08" db="EMBL/GenBank/DDBJ databases">
        <title>Genome public.</title>
        <authorList>
            <person name="Liu C."/>
            <person name="Sun Q."/>
        </authorList>
    </citation>
    <scope>NUCLEOTIDE SEQUENCE</scope>
    <source>
        <strain evidence="2">NSJ-32</strain>
    </source>
</reference>
<dbReference type="RefSeq" id="WP_177718842.1">
    <property type="nucleotide sequence ID" value="NZ_JACRSQ010000020.1"/>
</dbReference>
<dbReference type="Pfam" id="PF13751">
    <property type="entry name" value="DDE_Tnp_1_6"/>
    <property type="match status" value="1"/>
</dbReference>
<evidence type="ECO:0000313" key="3">
    <source>
        <dbReference type="Proteomes" id="UP000657006"/>
    </source>
</evidence>
<evidence type="ECO:0000313" key="2">
    <source>
        <dbReference type="EMBL" id="MBC8544383.1"/>
    </source>
</evidence>
<proteinExistence type="predicted"/>
<evidence type="ECO:0000259" key="1">
    <source>
        <dbReference type="Pfam" id="PF13751"/>
    </source>
</evidence>
<name>A0A926I2D5_9FIRM</name>
<feature type="domain" description="Transposase DDE" evidence="1">
    <location>
        <begin position="4"/>
        <end position="53"/>
    </location>
</feature>
<comment type="caution">
    <text evidence="2">The sequence shown here is derived from an EMBL/GenBank/DDBJ whole genome shotgun (WGS) entry which is preliminary data.</text>
</comment>
<protein>
    <submittedName>
        <fullName evidence="2">Transposase</fullName>
    </submittedName>
</protein>
<dbReference type="Proteomes" id="UP000657006">
    <property type="component" value="Unassembled WGS sequence"/>
</dbReference>